<gene>
    <name evidence="1" type="ORF">DPMN_061167</name>
</gene>
<reference evidence="1" key="2">
    <citation type="submission" date="2020-11" db="EMBL/GenBank/DDBJ databases">
        <authorList>
            <person name="McCartney M.A."/>
            <person name="Auch B."/>
            <person name="Kono T."/>
            <person name="Mallez S."/>
            <person name="Becker A."/>
            <person name="Gohl D.M."/>
            <person name="Silverstein K.A.T."/>
            <person name="Koren S."/>
            <person name="Bechman K.B."/>
            <person name="Herman A."/>
            <person name="Abrahante J.E."/>
            <person name="Garbe J."/>
        </authorList>
    </citation>
    <scope>NUCLEOTIDE SEQUENCE</scope>
    <source>
        <strain evidence="1">Duluth1</strain>
        <tissue evidence="1">Whole animal</tissue>
    </source>
</reference>
<organism evidence="1 2">
    <name type="scientific">Dreissena polymorpha</name>
    <name type="common">Zebra mussel</name>
    <name type="synonym">Mytilus polymorpha</name>
    <dbReference type="NCBI Taxonomy" id="45954"/>
    <lineage>
        <taxon>Eukaryota</taxon>
        <taxon>Metazoa</taxon>
        <taxon>Spiralia</taxon>
        <taxon>Lophotrochozoa</taxon>
        <taxon>Mollusca</taxon>
        <taxon>Bivalvia</taxon>
        <taxon>Autobranchia</taxon>
        <taxon>Heteroconchia</taxon>
        <taxon>Euheterodonta</taxon>
        <taxon>Imparidentia</taxon>
        <taxon>Neoheterodontei</taxon>
        <taxon>Myida</taxon>
        <taxon>Dreissenoidea</taxon>
        <taxon>Dreissenidae</taxon>
        <taxon>Dreissena</taxon>
    </lineage>
</organism>
<dbReference type="EMBL" id="JAIWYP010000013">
    <property type="protein sequence ID" value="KAH3718364.1"/>
    <property type="molecule type" value="Genomic_DNA"/>
</dbReference>
<evidence type="ECO:0000313" key="2">
    <source>
        <dbReference type="Proteomes" id="UP000828390"/>
    </source>
</evidence>
<reference evidence="1" key="1">
    <citation type="journal article" date="2019" name="bioRxiv">
        <title>The Genome of the Zebra Mussel, Dreissena polymorpha: A Resource for Invasive Species Research.</title>
        <authorList>
            <person name="McCartney M.A."/>
            <person name="Auch B."/>
            <person name="Kono T."/>
            <person name="Mallez S."/>
            <person name="Zhang Y."/>
            <person name="Obille A."/>
            <person name="Becker A."/>
            <person name="Abrahante J.E."/>
            <person name="Garbe J."/>
            <person name="Badalamenti J.P."/>
            <person name="Herman A."/>
            <person name="Mangelson H."/>
            <person name="Liachko I."/>
            <person name="Sullivan S."/>
            <person name="Sone E.D."/>
            <person name="Koren S."/>
            <person name="Silverstein K.A.T."/>
            <person name="Beckman K.B."/>
            <person name="Gohl D.M."/>
        </authorList>
    </citation>
    <scope>NUCLEOTIDE SEQUENCE</scope>
    <source>
        <strain evidence="1">Duluth1</strain>
        <tissue evidence="1">Whole animal</tissue>
    </source>
</reference>
<proteinExistence type="predicted"/>
<protein>
    <submittedName>
        <fullName evidence="1">Uncharacterized protein</fullName>
    </submittedName>
</protein>
<dbReference type="AlphaFoldDB" id="A0A9D4C7G2"/>
<accession>A0A9D4C7G2</accession>
<evidence type="ECO:0000313" key="1">
    <source>
        <dbReference type="EMBL" id="KAH3718364.1"/>
    </source>
</evidence>
<sequence length="75" mass="8931">MVWGVRAKRIFSEVVSYQKHRQAVKAQLVNRGYDGAFVETELIKVDNKKREDLLREKTNSERNTRIHTYRQLRGL</sequence>
<dbReference type="Proteomes" id="UP000828390">
    <property type="component" value="Unassembled WGS sequence"/>
</dbReference>
<keyword evidence="2" id="KW-1185">Reference proteome</keyword>
<name>A0A9D4C7G2_DREPO</name>
<comment type="caution">
    <text evidence="1">The sequence shown here is derived from an EMBL/GenBank/DDBJ whole genome shotgun (WGS) entry which is preliminary data.</text>
</comment>